<keyword evidence="9" id="KW-1185">Reference proteome</keyword>
<dbReference type="Pfam" id="PF00067">
    <property type="entry name" value="p450"/>
    <property type="match status" value="1"/>
</dbReference>
<dbReference type="PANTHER" id="PTHR24291">
    <property type="entry name" value="CYTOCHROME P450 FAMILY 4"/>
    <property type="match status" value="1"/>
</dbReference>
<accession>A0ABS8ZVJ2</accession>
<evidence type="ECO:0000256" key="4">
    <source>
        <dbReference type="ARBA" id="ARBA00023002"/>
    </source>
</evidence>
<keyword evidence="5 7" id="KW-0408">Iron</keyword>
<evidence type="ECO:0000256" key="3">
    <source>
        <dbReference type="ARBA" id="ARBA00022723"/>
    </source>
</evidence>
<keyword evidence="3 7" id="KW-0479">Metal-binding</keyword>
<evidence type="ECO:0000256" key="7">
    <source>
        <dbReference type="RuleBase" id="RU000461"/>
    </source>
</evidence>
<dbReference type="Gene3D" id="1.10.630.10">
    <property type="entry name" value="Cytochrome P450"/>
    <property type="match status" value="1"/>
</dbReference>
<keyword evidence="2 7" id="KW-0349">Heme</keyword>
<keyword evidence="6 7" id="KW-0503">Monooxygenase</keyword>
<dbReference type="PROSITE" id="PS00086">
    <property type="entry name" value="CYTOCHROME_P450"/>
    <property type="match status" value="1"/>
</dbReference>
<evidence type="ECO:0000256" key="2">
    <source>
        <dbReference type="ARBA" id="ARBA00022617"/>
    </source>
</evidence>
<dbReference type="PANTHER" id="PTHR24291:SF50">
    <property type="entry name" value="BIFUNCTIONAL ALBAFLAVENONE MONOOXYGENASE_TERPENE SYNTHASE"/>
    <property type="match status" value="1"/>
</dbReference>
<dbReference type="Proteomes" id="UP001521150">
    <property type="component" value="Unassembled WGS sequence"/>
</dbReference>
<name>A0ABS8ZVJ2_9PSEU</name>
<dbReference type="EMBL" id="JAJVCN010000004">
    <property type="protein sequence ID" value="MCE7010428.1"/>
    <property type="molecule type" value="Genomic_DNA"/>
</dbReference>
<evidence type="ECO:0000256" key="5">
    <source>
        <dbReference type="ARBA" id="ARBA00023004"/>
    </source>
</evidence>
<evidence type="ECO:0000313" key="9">
    <source>
        <dbReference type="Proteomes" id="UP001521150"/>
    </source>
</evidence>
<organism evidence="8 9">
    <name type="scientific">Kibdelosporangium philippinense</name>
    <dbReference type="NCBI Taxonomy" id="211113"/>
    <lineage>
        <taxon>Bacteria</taxon>
        <taxon>Bacillati</taxon>
        <taxon>Actinomycetota</taxon>
        <taxon>Actinomycetes</taxon>
        <taxon>Pseudonocardiales</taxon>
        <taxon>Pseudonocardiaceae</taxon>
        <taxon>Kibdelosporangium</taxon>
    </lineage>
</organism>
<dbReference type="PRINTS" id="PR00385">
    <property type="entry name" value="P450"/>
</dbReference>
<reference evidence="8 9" key="1">
    <citation type="submission" date="2021-12" db="EMBL/GenBank/DDBJ databases">
        <title>Genome sequence of Kibdelosporangium philippinense ATCC 49844.</title>
        <authorList>
            <person name="Fedorov E.A."/>
            <person name="Omeragic M."/>
            <person name="Shalygina K.F."/>
            <person name="Maclea K.S."/>
        </authorList>
    </citation>
    <scope>NUCLEOTIDE SEQUENCE [LARGE SCALE GENOMIC DNA]</scope>
    <source>
        <strain evidence="8 9">ATCC 49844</strain>
    </source>
</reference>
<dbReference type="PRINTS" id="PR00463">
    <property type="entry name" value="EP450I"/>
</dbReference>
<dbReference type="RefSeq" id="WP_250109476.1">
    <property type="nucleotide sequence ID" value="NZ_JAJVCN010000004.1"/>
</dbReference>
<evidence type="ECO:0000313" key="8">
    <source>
        <dbReference type="EMBL" id="MCE7010428.1"/>
    </source>
</evidence>
<dbReference type="SUPFAM" id="SSF48264">
    <property type="entry name" value="Cytochrome P450"/>
    <property type="match status" value="1"/>
</dbReference>
<dbReference type="InterPro" id="IPR036396">
    <property type="entry name" value="Cyt_P450_sf"/>
</dbReference>
<proteinExistence type="inferred from homology"/>
<keyword evidence="4 7" id="KW-0560">Oxidoreductase</keyword>
<dbReference type="InterPro" id="IPR002401">
    <property type="entry name" value="Cyt_P450_E_grp-I"/>
</dbReference>
<gene>
    <name evidence="8" type="ORF">LWC34_47635</name>
</gene>
<comment type="similarity">
    <text evidence="1 7">Belongs to the cytochrome P450 family.</text>
</comment>
<sequence length="449" mass="49763">MSVSSPGTLSAMPVAPGRWPLLGHTPSLLRQRFGFTSSLAQHGDVVKVYLGPLPAYAVTSPALIHQILVTDGKKFDKGILFDRFRPFFGNGIAMSNDPFHARQRRLVQPAFHINRIADYAGKMSEVSAAIADSWRPNQVVEFDQAMQELSVTIAGRTLFTTELGGAAIAEAQRSMPVVIKQGMIRALSPGFVTHLPIPGNRQFDQAIERLRAIVLAVIAEGREQQEDRGDILSMLLSARDDDTGEPMTDQQVYDEVVTLLTGGIETTALALSWFFHEIARHPQIQERWHDEIDALGGRPVTYEDVPKLTYTSQISKEVLRRYPIWLLMRRTNTDVDLDGTVVPPATEVVFSPHALHHDPRFYPNPYRFDPDRWDAAKTPPPPPGAYVPFSDGSRKCIGNHFALAEMAIAAATIGSRWRMVPVPGRHVRIKVTGAAYPSQLPMTAVPRVV</sequence>
<evidence type="ECO:0000256" key="6">
    <source>
        <dbReference type="ARBA" id="ARBA00023033"/>
    </source>
</evidence>
<dbReference type="InterPro" id="IPR017972">
    <property type="entry name" value="Cyt_P450_CS"/>
</dbReference>
<evidence type="ECO:0000256" key="1">
    <source>
        <dbReference type="ARBA" id="ARBA00010617"/>
    </source>
</evidence>
<dbReference type="CDD" id="cd11049">
    <property type="entry name" value="CYP170A1-like"/>
    <property type="match status" value="1"/>
</dbReference>
<dbReference type="InterPro" id="IPR050196">
    <property type="entry name" value="Cytochrome_P450_Monoox"/>
</dbReference>
<dbReference type="InterPro" id="IPR001128">
    <property type="entry name" value="Cyt_P450"/>
</dbReference>
<comment type="caution">
    <text evidence="8">The sequence shown here is derived from an EMBL/GenBank/DDBJ whole genome shotgun (WGS) entry which is preliminary data.</text>
</comment>
<protein>
    <submittedName>
        <fullName evidence="8">Cytochrome P450</fullName>
    </submittedName>
</protein>